<evidence type="ECO:0000256" key="4">
    <source>
        <dbReference type="ARBA" id="ARBA00022989"/>
    </source>
</evidence>
<proteinExistence type="predicted"/>
<evidence type="ECO:0000256" key="3">
    <source>
        <dbReference type="ARBA" id="ARBA00022692"/>
    </source>
</evidence>
<keyword evidence="3 8" id="KW-0812">Transmembrane</keyword>
<comment type="subcellular location">
    <subcellularLocation>
        <location evidence="1">Membrane</location>
        <topology evidence="1">Multi-pass membrane protein</topology>
    </subcellularLocation>
</comment>
<dbReference type="InterPro" id="IPR028325">
    <property type="entry name" value="VG_K_chnl"/>
</dbReference>
<evidence type="ECO:0000256" key="5">
    <source>
        <dbReference type="ARBA" id="ARBA00023065"/>
    </source>
</evidence>
<keyword evidence="6 8" id="KW-0472">Membrane</keyword>
<dbReference type="AlphaFoldDB" id="A0A6J6CN10"/>
<reference evidence="10" key="1">
    <citation type="submission" date="2020-05" db="EMBL/GenBank/DDBJ databases">
        <authorList>
            <person name="Chiriac C."/>
            <person name="Salcher M."/>
            <person name="Ghai R."/>
            <person name="Kavagutti S V."/>
        </authorList>
    </citation>
    <scope>NUCLEOTIDE SEQUENCE</scope>
</reference>
<evidence type="ECO:0000259" key="9">
    <source>
        <dbReference type="Pfam" id="PF07885"/>
    </source>
</evidence>
<evidence type="ECO:0000256" key="2">
    <source>
        <dbReference type="ARBA" id="ARBA00022448"/>
    </source>
</evidence>
<keyword evidence="7" id="KW-0407">Ion channel</keyword>
<keyword evidence="4 8" id="KW-1133">Transmembrane helix</keyword>
<dbReference type="EMBL" id="CAEZSV010000080">
    <property type="protein sequence ID" value="CAB4552666.1"/>
    <property type="molecule type" value="Genomic_DNA"/>
</dbReference>
<feature type="transmembrane region" description="Helical" evidence="8">
    <location>
        <begin position="60"/>
        <end position="83"/>
    </location>
</feature>
<feature type="domain" description="Potassium channel" evidence="9">
    <location>
        <begin position="23"/>
        <end position="87"/>
    </location>
</feature>
<evidence type="ECO:0000256" key="8">
    <source>
        <dbReference type="SAM" id="Phobius"/>
    </source>
</evidence>
<dbReference type="InterPro" id="IPR013099">
    <property type="entry name" value="K_chnl_dom"/>
</dbReference>
<evidence type="ECO:0000313" key="10">
    <source>
        <dbReference type="EMBL" id="CAB4552666.1"/>
    </source>
</evidence>
<gene>
    <name evidence="10" type="ORF">UFOPK1506_00555</name>
</gene>
<protein>
    <submittedName>
        <fullName evidence="10">Unannotated protein</fullName>
    </submittedName>
</protein>
<dbReference type="GO" id="GO:0008076">
    <property type="term" value="C:voltage-gated potassium channel complex"/>
    <property type="evidence" value="ECO:0007669"/>
    <property type="project" value="InterPro"/>
</dbReference>
<keyword evidence="5" id="KW-0406">Ion transport</keyword>
<accession>A0A6J6CN10</accession>
<sequence>MKSLSNLFVKVANSPRLLVLTSLVLLFLASISYALFEKKNILDSLWWALITSTTVGYGDFYPASLGGRVTAIVLLLVMILFLIPMITASFASKLIVNRDAFTHEEQEDMKNLLRKIVEIEERQLKEKGE</sequence>
<dbReference type="PANTHER" id="PTHR11537:SF113">
    <property type="entry name" value="POTASSIUM VOLTAGE-GATED CHANNEL PROTEIN SHAKER"/>
    <property type="match status" value="1"/>
</dbReference>
<dbReference type="GO" id="GO:0001508">
    <property type="term" value="P:action potential"/>
    <property type="evidence" value="ECO:0007669"/>
    <property type="project" value="TreeGrafter"/>
</dbReference>
<dbReference type="PANTHER" id="PTHR11537">
    <property type="entry name" value="VOLTAGE-GATED POTASSIUM CHANNEL"/>
    <property type="match status" value="1"/>
</dbReference>
<dbReference type="GO" id="GO:0005251">
    <property type="term" value="F:delayed rectifier potassium channel activity"/>
    <property type="evidence" value="ECO:0007669"/>
    <property type="project" value="TreeGrafter"/>
</dbReference>
<dbReference type="Gene3D" id="1.10.287.70">
    <property type="match status" value="1"/>
</dbReference>
<name>A0A6J6CN10_9ZZZZ</name>
<dbReference type="Pfam" id="PF07885">
    <property type="entry name" value="Ion_trans_2"/>
    <property type="match status" value="1"/>
</dbReference>
<dbReference type="SUPFAM" id="SSF81324">
    <property type="entry name" value="Voltage-gated potassium channels"/>
    <property type="match status" value="1"/>
</dbReference>
<keyword evidence="2" id="KW-0813">Transport</keyword>
<evidence type="ECO:0000256" key="1">
    <source>
        <dbReference type="ARBA" id="ARBA00004141"/>
    </source>
</evidence>
<organism evidence="10">
    <name type="scientific">freshwater metagenome</name>
    <dbReference type="NCBI Taxonomy" id="449393"/>
    <lineage>
        <taxon>unclassified sequences</taxon>
        <taxon>metagenomes</taxon>
        <taxon>ecological metagenomes</taxon>
    </lineage>
</organism>
<evidence type="ECO:0000256" key="6">
    <source>
        <dbReference type="ARBA" id="ARBA00023136"/>
    </source>
</evidence>
<evidence type="ECO:0000256" key="7">
    <source>
        <dbReference type="ARBA" id="ARBA00023303"/>
    </source>
</evidence>